<feature type="compositionally biased region" description="Low complexity" evidence="1">
    <location>
        <begin position="250"/>
        <end position="266"/>
    </location>
</feature>
<feature type="compositionally biased region" description="Basic and acidic residues" evidence="1">
    <location>
        <begin position="38"/>
        <end position="49"/>
    </location>
</feature>
<dbReference type="SUPFAM" id="SSF140383">
    <property type="entry name" value="BSD domain-like"/>
    <property type="match status" value="1"/>
</dbReference>
<organism evidence="3 4">
    <name type="scientific">Panagrellus redivivus</name>
    <name type="common">Microworm</name>
    <dbReference type="NCBI Taxonomy" id="6233"/>
    <lineage>
        <taxon>Eukaryota</taxon>
        <taxon>Metazoa</taxon>
        <taxon>Ecdysozoa</taxon>
        <taxon>Nematoda</taxon>
        <taxon>Chromadorea</taxon>
        <taxon>Rhabditida</taxon>
        <taxon>Tylenchina</taxon>
        <taxon>Panagrolaimomorpha</taxon>
        <taxon>Panagrolaimoidea</taxon>
        <taxon>Panagrolaimidae</taxon>
        <taxon>Panagrellus</taxon>
    </lineage>
</organism>
<dbReference type="GO" id="GO:0005634">
    <property type="term" value="C:nucleus"/>
    <property type="evidence" value="ECO:0007669"/>
    <property type="project" value="TreeGrafter"/>
</dbReference>
<feature type="region of interest" description="Disordered" evidence="1">
    <location>
        <begin position="15"/>
        <end position="63"/>
    </location>
</feature>
<proteinExistence type="predicted"/>
<dbReference type="PROSITE" id="PS50858">
    <property type="entry name" value="BSD"/>
    <property type="match status" value="1"/>
</dbReference>
<feature type="compositionally biased region" description="Acidic residues" evidence="1">
    <location>
        <begin position="298"/>
        <end position="307"/>
    </location>
</feature>
<dbReference type="SMART" id="SM00751">
    <property type="entry name" value="BSD"/>
    <property type="match status" value="1"/>
</dbReference>
<dbReference type="WBParaSite" id="Pan_g5396.t1">
    <property type="protein sequence ID" value="Pan_g5396.t1"/>
    <property type="gene ID" value="Pan_g5396"/>
</dbReference>
<reference evidence="4" key="2">
    <citation type="submission" date="2020-10" db="UniProtKB">
        <authorList>
            <consortium name="WormBaseParasite"/>
        </authorList>
    </citation>
    <scope>IDENTIFICATION</scope>
</reference>
<feature type="compositionally biased region" description="Polar residues" evidence="1">
    <location>
        <begin position="287"/>
        <end position="297"/>
    </location>
</feature>
<evidence type="ECO:0000313" key="3">
    <source>
        <dbReference type="Proteomes" id="UP000492821"/>
    </source>
</evidence>
<name>A0A7E4ZZX0_PANRE</name>
<protein>
    <submittedName>
        <fullName evidence="4">BSD domain-containing protein</fullName>
    </submittedName>
</protein>
<dbReference type="InterPro" id="IPR035925">
    <property type="entry name" value="BSD_dom_sf"/>
</dbReference>
<feature type="region of interest" description="Disordered" evidence="1">
    <location>
        <begin position="334"/>
        <end position="353"/>
    </location>
</feature>
<dbReference type="PANTHER" id="PTHR16019">
    <property type="entry name" value="SYNAPSE-ASSOCIATED PROTEIN"/>
    <property type="match status" value="1"/>
</dbReference>
<dbReference type="InterPro" id="IPR005607">
    <property type="entry name" value="BSD_dom"/>
</dbReference>
<dbReference type="PANTHER" id="PTHR16019:SF6">
    <property type="entry name" value="SYNAPSE-ASSOCIATED PROTEIN 1"/>
    <property type="match status" value="1"/>
</dbReference>
<dbReference type="InterPro" id="IPR051494">
    <property type="entry name" value="BSD_domain-containing"/>
</dbReference>
<dbReference type="Pfam" id="PF03909">
    <property type="entry name" value="BSD"/>
    <property type="match status" value="1"/>
</dbReference>
<dbReference type="AlphaFoldDB" id="A0A7E4ZZX0"/>
<dbReference type="GO" id="GO:0005794">
    <property type="term" value="C:Golgi apparatus"/>
    <property type="evidence" value="ECO:0007669"/>
    <property type="project" value="TreeGrafter"/>
</dbReference>
<evidence type="ECO:0000259" key="2">
    <source>
        <dbReference type="PROSITE" id="PS50858"/>
    </source>
</evidence>
<evidence type="ECO:0000313" key="4">
    <source>
        <dbReference type="WBParaSite" id="Pan_g5396.t1"/>
    </source>
</evidence>
<reference evidence="3" key="1">
    <citation type="journal article" date="2013" name="Genetics">
        <title>The draft genome and transcriptome of Panagrellus redivivus are shaped by the harsh demands of a free-living lifestyle.</title>
        <authorList>
            <person name="Srinivasan J."/>
            <person name="Dillman A.R."/>
            <person name="Macchietto M.G."/>
            <person name="Heikkinen L."/>
            <person name="Lakso M."/>
            <person name="Fracchia K.M."/>
            <person name="Antoshechkin I."/>
            <person name="Mortazavi A."/>
            <person name="Wong G."/>
            <person name="Sternberg P.W."/>
        </authorList>
    </citation>
    <scope>NUCLEOTIDE SEQUENCE [LARGE SCALE GENOMIC DNA]</scope>
    <source>
        <strain evidence="3">MT8872</strain>
    </source>
</reference>
<dbReference type="Proteomes" id="UP000492821">
    <property type="component" value="Unassembled WGS sequence"/>
</dbReference>
<keyword evidence="3" id="KW-1185">Reference proteome</keyword>
<dbReference type="GO" id="GO:0048172">
    <property type="term" value="P:regulation of short-term neuronal synaptic plasticity"/>
    <property type="evidence" value="ECO:0007669"/>
    <property type="project" value="TreeGrafter"/>
</dbReference>
<accession>A0A7E4ZZX0</accession>
<dbReference type="Gene3D" id="1.10.3970.10">
    <property type="entry name" value="BSD domain"/>
    <property type="match status" value="1"/>
</dbReference>
<feature type="region of interest" description="Disordered" evidence="1">
    <location>
        <begin position="250"/>
        <end position="307"/>
    </location>
</feature>
<dbReference type="GO" id="GO:0038203">
    <property type="term" value="P:TORC2 signaling"/>
    <property type="evidence" value="ECO:0007669"/>
    <property type="project" value="TreeGrafter"/>
</dbReference>
<feature type="domain" description="BSD" evidence="2">
    <location>
        <begin position="199"/>
        <end position="241"/>
    </location>
</feature>
<evidence type="ECO:0000256" key="1">
    <source>
        <dbReference type="SAM" id="MobiDB-lite"/>
    </source>
</evidence>
<sequence length="353" mass="38527">MMNLFSGASRAITSMLVQMPDSDNEEENGPAGDGATPTDKKSPTEKPEAKPIPTTEETEKKFAEEASINTALLANKFLAFAKTAKSQAQVYAKSASEHATEYAAKAQVQAGILAEKASKLSESVTQGSILGELEKENKQFEEQLAAEGRRNSEPLTPAPWIGMPDENEAQRHILQLSKDARNFLEDPPAGKEVEIVDLKQIARDLIIHDPALGQMRYALVPKKISEERFWRNYFYRLSLVKKVLESKGPAAATPATDAPTSSAAADATEKPTEAATTDKPQTESPKKASSTEASSPNGEEDWEKELLSDLDYELVEKATGKNDEQWEKELNELLEAETAEDGTVTAEEISDKA</sequence>